<evidence type="ECO:0000313" key="1">
    <source>
        <dbReference type="EMBL" id="AGE14585.1"/>
    </source>
</evidence>
<accession>M1GPE0</accession>
<organism evidence="1">
    <name type="scientific">Microbotryum lychnidis-dioicae</name>
    <dbReference type="NCBI Taxonomy" id="288795"/>
    <lineage>
        <taxon>Eukaryota</taxon>
        <taxon>Fungi</taxon>
        <taxon>Dikarya</taxon>
        <taxon>Basidiomycota</taxon>
        <taxon>Pucciniomycotina</taxon>
        <taxon>Microbotryomycetes</taxon>
        <taxon>Microbotryales</taxon>
        <taxon>Microbotryaceae</taxon>
        <taxon>Microbotryum</taxon>
    </lineage>
</organism>
<dbReference type="EMBL" id="KC285586">
    <property type="protein sequence ID" value="AGE14585.1"/>
    <property type="molecule type" value="Genomic_DNA"/>
</dbReference>
<name>M1GPE0_9BASI</name>
<dbReference type="RefSeq" id="YP_007475372.1">
    <property type="nucleotide sequence ID" value="NC_020353.1"/>
</dbReference>
<keyword evidence="1" id="KW-0496">Mitochondrion</keyword>
<reference evidence="1" key="1">
    <citation type="submission" date="2012-12" db="EMBL/GenBank/DDBJ databases">
        <authorList>
            <person name="Lang B.F."/>
        </authorList>
    </citation>
    <scope>NUCLEOTIDE SEQUENCE</scope>
    <source>
        <strain evidence="1">MvSl135HT1</strain>
    </source>
</reference>
<proteinExistence type="predicted"/>
<geneLocation type="mitochondrion" evidence="1"/>
<sequence length="142" mass="16775">MFRSCAGWPANQLMYSLSDAANSIRKLSIEDKLSALMLNSENIRLSTSHVLPVFKENTTPITPDSFFWCPKKRREKFYFWLLYWRWEFLCSPPRAWDLVLLILCSFLFLELDKKTPKVRPQGQYLLRPRGALIKSFLTDHNI</sequence>
<protein>
    <submittedName>
        <fullName evidence="1">Uncharacterized protein</fullName>
    </submittedName>
</protein>
<dbReference type="AlphaFoldDB" id="M1GPE0"/>
<dbReference type="GeneID" id="14658434"/>
<gene>
    <name evidence="1" type="primary">orf142</name>
</gene>